<dbReference type="GO" id="GO:0045927">
    <property type="term" value="P:positive regulation of growth"/>
    <property type="evidence" value="ECO:0007669"/>
    <property type="project" value="TreeGrafter"/>
</dbReference>
<dbReference type="OrthoDB" id="9925773at2759"/>
<dbReference type="EMBL" id="SGJD01000969">
    <property type="protein sequence ID" value="KAB0402605.1"/>
    <property type="molecule type" value="Genomic_DNA"/>
</dbReference>
<dbReference type="Gene3D" id="1.20.1250.10">
    <property type="match status" value="2"/>
</dbReference>
<dbReference type="GO" id="GO:0005131">
    <property type="term" value="F:growth hormone receptor binding"/>
    <property type="evidence" value="ECO:0007669"/>
    <property type="project" value="TreeGrafter"/>
</dbReference>
<keyword evidence="4" id="KW-0597">Phosphoprotein</keyword>
<evidence type="ECO:0000256" key="4">
    <source>
        <dbReference type="ARBA" id="ARBA00022553"/>
    </source>
</evidence>
<evidence type="ECO:0000256" key="8">
    <source>
        <dbReference type="RuleBase" id="RU003618"/>
    </source>
</evidence>
<evidence type="ECO:0000256" key="7">
    <source>
        <dbReference type="PIRSR" id="PIRSR601400-1"/>
    </source>
</evidence>
<comment type="caution">
    <text evidence="10">The sequence shown here is derived from an EMBL/GenBank/DDBJ whole genome shotgun (WGS) entry which is preliminary data.</text>
</comment>
<evidence type="ECO:0000313" key="10">
    <source>
        <dbReference type="EMBL" id="KAB0402605.1"/>
    </source>
</evidence>
<comment type="similarity">
    <text evidence="2 8">Belongs to the somatotropin/prolactin family.</text>
</comment>
<keyword evidence="7" id="KW-0479">Metal-binding</keyword>
<dbReference type="GO" id="GO:0005615">
    <property type="term" value="C:extracellular space"/>
    <property type="evidence" value="ECO:0007669"/>
    <property type="project" value="TreeGrafter"/>
</dbReference>
<dbReference type="GO" id="GO:0060396">
    <property type="term" value="P:growth hormone receptor signaling pathway"/>
    <property type="evidence" value="ECO:0007669"/>
    <property type="project" value="TreeGrafter"/>
</dbReference>
<dbReference type="GO" id="GO:0008083">
    <property type="term" value="F:growth factor activity"/>
    <property type="evidence" value="ECO:0007669"/>
    <property type="project" value="TreeGrafter"/>
</dbReference>
<name>A0A6A1Q5H3_BALPH</name>
<keyword evidence="3" id="KW-0964">Secreted</keyword>
<evidence type="ECO:0000256" key="2">
    <source>
        <dbReference type="ARBA" id="ARBA00008474"/>
    </source>
</evidence>
<evidence type="ECO:0000256" key="5">
    <source>
        <dbReference type="ARBA" id="ARBA00022702"/>
    </source>
</evidence>
<dbReference type="AlphaFoldDB" id="A0A6A1Q5H3"/>
<keyword evidence="5 8" id="KW-0372">Hormone</keyword>
<protein>
    <submittedName>
        <fullName evidence="10">Uncharacterized protein</fullName>
    </submittedName>
</protein>
<dbReference type="InterPro" id="IPR009079">
    <property type="entry name" value="4_helix_cytokine-like_core"/>
</dbReference>
<comment type="function">
    <text evidence="6">Plays an important role in growth control. Its major role in stimulating body growth is to stimulate the liver and other tissues to secrete IGF1. It stimulates both the differentiation and proliferation of myoblasts. It also stimulates amino acid uptake and protein synthesis in muscle and other tissues.</text>
</comment>
<feature type="region of interest" description="Disordered" evidence="9">
    <location>
        <begin position="33"/>
        <end position="82"/>
    </location>
</feature>
<dbReference type="PANTHER" id="PTHR11417:SF2">
    <property type="entry name" value="SOMATOTROPIN"/>
    <property type="match status" value="1"/>
</dbReference>
<accession>A0A6A1Q5H3</accession>
<organism evidence="10 11">
    <name type="scientific">Balaenoptera physalus</name>
    <name type="common">Fin whale</name>
    <name type="synonym">Balaena physalus</name>
    <dbReference type="NCBI Taxonomy" id="9770"/>
    <lineage>
        <taxon>Eukaryota</taxon>
        <taxon>Metazoa</taxon>
        <taxon>Chordata</taxon>
        <taxon>Craniata</taxon>
        <taxon>Vertebrata</taxon>
        <taxon>Euteleostomi</taxon>
        <taxon>Mammalia</taxon>
        <taxon>Eutheria</taxon>
        <taxon>Laurasiatheria</taxon>
        <taxon>Artiodactyla</taxon>
        <taxon>Whippomorpha</taxon>
        <taxon>Cetacea</taxon>
        <taxon>Mysticeti</taxon>
        <taxon>Balaenopteridae</taxon>
        <taxon>Balaenoptera</taxon>
    </lineage>
</organism>
<dbReference type="Proteomes" id="UP000437017">
    <property type="component" value="Unassembled WGS sequence"/>
</dbReference>
<dbReference type="PANTHER" id="PTHR11417">
    <property type="entry name" value="SOMATOTROPIN,PROLACTIN"/>
    <property type="match status" value="1"/>
</dbReference>
<comment type="subcellular location">
    <subcellularLocation>
        <location evidence="1 8">Secreted</location>
    </subcellularLocation>
</comment>
<dbReference type="GO" id="GO:0031667">
    <property type="term" value="P:response to nutrient levels"/>
    <property type="evidence" value="ECO:0007669"/>
    <property type="project" value="TreeGrafter"/>
</dbReference>
<evidence type="ECO:0000313" key="11">
    <source>
        <dbReference type="Proteomes" id="UP000437017"/>
    </source>
</evidence>
<dbReference type="PROSITE" id="PS00338">
    <property type="entry name" value="SOMATOTROPIN_2"/>
    <property type="match status" value="1"/>
</dbReference>
<dbReference type="GO" id="GO:0046872">
    <property type="term" value="F:metal ion binding"/>
    <property type="evidence" value="ECO:0007669"/>
    <property type="project" value="UniProtKB-KW"/>
</dbReference>
<evidence type="ECO:0000256" key="1">
    <source>
        <dbReference type="ARBA" id="ARBA00004613"/>
    </source>
</evidence>
<dbReference type="SUPFAM" id="SSF47266">
    <property type="entry name" value="4-helical cytokines"/>
    <property type="match status" value="1"/>
</dbReference>
<evidence type="ECO:0000256" key="9">
    <source>
        <dbReference type="SAM" id="MobiDB-lite"/>
    </source>
</evidence>
<reference evidence="10 11" key="1">
    <citation type="journal article" date="2019" name="PLoS ONE">
        <title>Genomic analyses reveal an absence of contemporary introgressive admixture between fin whales and blue whales, despite known hybrids.</title>
        <authorList>
            <person name="Westbury M.V."/>
            <person name="Petersen B."/>
            <person name="Lorenzen E.D."/>
        </authorList>
    </citation>
    <scope>NUCLEOTIDE SEQUENCE [LARGE SCALE GENOMIC DNA]</scope>
    <source>
        <strain evidence="10">FinWhale-01</strain>
    </source>
</reference>
<dbReference type="GO" id="GO:0048513">
    <property type="term" value="P:animal organ development"/>
    <property type="evidence" value="ECO:0007669"/>
    <property type="project" value="TreeGrafter"/>
</dbReference>
<dbReference type="InterPro" id="IPR001400">
    <property type="entry name" value="Somatotropin/Prolactin"/>
</dbReference>
<feature type="compositionally biased region" description="Basic residues" evidence="9">
    <location>
        <begin position="46"/>
        <end position="59"/>
    </location>
</feature>
<keyword evidence="11" id="KW-1185">Reference proteome</keyword>
<dbReference type="PRINTS" id="PR00836">
    <property type="entry name" value="SOMATOTROPIN"/>
</dbReference>
<proteinExistence type="inferred from homology"/>
<dbReference type="InterPro" id="IPR018116">
    <property type="entry name" value="Somatotropin_CS"/>
</dbReference>
<keyword evidence="7" id="KW-0862">Zinc</keyword>
<feature type="binding site" evidence="7">
    <location>
        <position position="217"/>
    </location>
    <ligand>
        <name>Zn(2+)</name>
        <dbReference type="ChEBI" id="CHEBI:29105"/>
    </ligand>
</feature>
<evidence type="ECO:0000256" key="6">
    <source>
        <dbReference type="ARBA" id="ARBA00049615"/>
    </source>
</evidence>
<evidence type="ECO:0000256" key="3">
    <source>
        <dbReference type="ARBA" id="ARBA00022525"/>
    </source>
</evidence>
<gene>
    <name evidence="10" type="ORF">E2I00_009645</name>
</gene>
<dbReference type="GO" id="GO:0046427">
    <property type="term" value="P:positive regulation of receptor signaling pathway via JAK-STAT"/>
    <property type="evidence" value="ECO:0007669"/>
    <property type="project" value="TreeGrafter"/>
</dbReference>
<dbReference type="GO" id="GO:0005179">
    <property type="term" value="F:hormone activity"/>
    <property type="evidence" value="ECO:0007669"/>
    <property type="project" value="UniProtKB-KW"/>
</dbReference>
<dbReference type="Pfam" id="PF00103">
    <property type="entry name" value="Hormone_1"/>
    <property type="match status" value="2"/>
</dbReference>
<sequence>MTSLGDMTPEEKREQDEWEGVLNYPLAQARRWPMHKCIEKTGGGRGRARRGQGIKRAHKGPIPGPQDPAPQTAQGPVDSSPAVMAAGGGAVEGWQENQASCSLDPSLSGPPCLSLGPRTSMLLAFALLCLPWTQEVGAFPAMPLSSLFANAVLRAQHLHQLAADTYKEFELEDGSPRAGQILKQTYDKFDTNMRSDDALLKNYGLLSCFKKDLHKAETYLRVMKCRRFVESSCAF</sequence>